<keyword evidence="1" id="KW-1185">Reference proteome</keyword>
<name>A0AC58NXV5_CAMBA</name>
<gene>
    <name evidence="2" type="primary">BRICD5</name>
</gene>
<proteinExistence type="predicted"/>
<protein>
    <submittedName>
        <fullName evidence="2">BRICHOS domain-containing protein 5 isoform X1</fullName>
    </submittedName>
</protein>
<dbReference type="RefSeq" id="XP_074202615.1">
    <property type="nucleotide sequence ID" value="XM_074346514.1"/>
</dbReference>
<organism evidence="1 2">
    <name type="scientific">Camelus bactrianus</name>
    <name type="common">Bactrian camel</name>
    <dbReference type="NCBI Taxonomy" id="9837"/>
    <lineage>
        <taxon>Eukaryota</taxon>
        <taxon>Metazoa</taxon>
        <taxon>Chordata</taxon>
        <taxon>Craniata</taxon>
        <taxon>Vertebrata</taxon>
        <taxon>Euteleostomi</taxon>
        <taxon>Mammalia</taxon>
        <taxon>Eutheria</taxon>
        <taxon>Laurasiatheria</taxon>
        <taxon>Artiodactyla</taxon>
        <taxon>Tylopoda</taxon>
        <taxon>Camelidae</taxon>
        <taxon>Camelus</taxon>
    </lineage>
</organism>
<sequence length="183" mass="19561">MEQGSCRAESPRPGPVGVSASHHPVPSPRTKTQDVPWLRDRSTASTSHTSSAPTFPEPACSLVSAAGPTDYSVPPGEDKALPWGLESSRPAAAAAAAGTGHRRGCGWRDSWVRSQPFQGLRLLPPRRAPGLLPSPDGTPRSRDPAAAGEYLTGPQRQRLIYLCIDICFPSNICVSVCFYYLPD</sequence>
<evidence type="ECO:0000313" key="2">
    <source>
        <dbReference type="RefSeq" id="XP_074202615.1"/>
    </source>
</evidence>
<dbReference type="Proteomes" id="UP001732780">
    <property type="component" value="Chromosome 18"/>
</dbReference>
<evidence type="ECO:0000313" key="1">
    <source>
        <dbReference type="Proteomes" id="UP001732780"/>
    </source>
</evidence>
<reference evidence="2" key="1">
    <citation type="submission" date="2025-08" db="UniProtKB">
        <authorList>
            <consortium name="RefSeq"/>
        </authorList>
    </citation>
    <scope>IDENTIFICATION</scope>
    <source>
        <tissue evidence="2">Blood</tissue>
    </source>
</reference>
<accession>A0AC58NXV5</accession>